<dbReference type="GO" id="GO:0016791">
    <property type="term" value="F:phosphatase activity"/>
    <property type="evidence" value="ECO:0007669"/>
    <property type="project" value="TreeGrafter"/>
</dbReference>
<proteinExistence type="predicted"/>
<gene>
    <name evidence="2" type="ORF">TrCOL_g12252</name>
</gene>
<accession>A0A9W7L390</accession>
<dbReference type="OrthoDB" id="496981at2759"/>
<sequence>MPKKRKVGSKTVVKSNPSPPTFISGPGVKTLYLIRHGESLGQTARTNGLNRKSDPTLTDAGLTKRGERQASSIQEVMGEERVRGVELIVTSPLTRAVHTTILGFGFGCSSPVIVDYDIREIGSSLPENKGREIDVVLRELGAGEEFLGRLDATSRRPTSWPGGRDEGGLRRAERVAAVMKGIAGMEGLSTVVVVCHHNVIQSILGKGVKPRNAVPIECELDVNGVVRLKES</sequence>
<dbReference type="InterPro" id="IPR013078">
    <property type="entry name" value="His_Pase_superF_clade-1"/>
</dbReference>
<evidence type="ECO:0008006" key="4">
    <source>
        <dbReference type="Google" id="ProtNLM"/>
    </source>
</evidence>
<comment type="caution">
    <text evidence="2">The sequence shown here is derived from an EMBL/GenBank/DDBJ whole genome shotgun (WGS) entry which is preliminary data.</text>
</comment>
<feature type="region of interest" description="Disordered" evidence="1">
    <location>
        <begin position="44"/>
        <end position="68"/>
    </location>
</feature>
<dbReference type="CDD" id="cd07067">
    <property type="entry name" value="HP_PGM_like"/>
    <property type="match status" value="1"/>
</dbReference>
<dbReference type="EMBL" id="BRYA01000657">
    <property type="protein sequence ID" value="GMI28160.1"/>
    <property type="molecule type" value="Genomic_DNA"/>
</dbReference>
<dbReference type="Gene3D" id="3.40.50.1240">
    <property type="entry name" value="Phosphoglycerate mutase-like"/>
    <property type="match status" value="1"/>
</dbReference>
<evidence type="ECO:0000313" key="3">
    <source>
        <dbReference type="Proteomes" id="UP001165065"/>
    </source>
</evidence>
<dbReference type="InterPro" id="IPR050275">
    <property type="entry name" value="PGM_Phosphatase"/>
</dbReference>
<dbReference type="AlphaFoldDB" id="A0A9W7L390"/>
<organism evidence="2 3">
    <name type="scientific">Triparma columacea</name>
    <dbReference type="NCBI Taxonomy" id="722753"/>
    <lineage>
        <taxon>Eukaryota</taxon>
        <taxon>Sar</taxon>
        <taxon>Stramenopiles</taxon>
        <taxon>Ochrophyta</taxon>
        <taxon>Bolidophyceae</taxon>
        <taxon>Parmales</taxon>
        <taxon>Triparmaceae</taxon>
        <taxon>Triparma</taxon>
    </lineage>
</organism>
<dbReference type="SMART" id="SM00855">
    <property type="entry name" value="PGAM"/>
    <property type="match status" value="1"/>
</dbReference>
<protein>
    <recommendedName>
        <fullName evidence="4">Phosphoglycerate mutase</fullName>
    </recommendedName>
</protein>
<dbReference type="PANTHER" id="PTHR48100">
    <property type="entry name" value="BROAD-SPECIFICITY PHOSPHATASE YOR283W-RELATED"/>
    <property type="match status" value="1"/>
</dbReference>
<reference evidence="3" key="1">
    <citation type="journal article" date="2023" name="Commun. Biol.">
        <title>Genome analysis of Parmales, the sister group of diatoms, reveals the evolutionary specialization of diatoms from phago-mixotrophs to photoautotrophs.</title>
        <authorList>
            <person name="Ban H."/>
            <person name="Sato S."/>
            <person name="Yoshikawa S."/>
            <person name="Yamada K."/>
            <person name="Nakamura Y."/>
            <person name="Ichinomiya M."/>
            <person name="Sato N."/>
            <person name="Blanc-Mathieu R."/>
            <person name="Endo H."/>
            <person name="Kuwata A."/>
            <person name="Ogata H."/>
        </authorList>
    </citation>
    <scope>NUCLEOTIDE SEQUENCE [LARGE SCALE GENOMIC DNA]</scope>
</reference>
<dbReference type="Proteomes" id="UP001165065">
    <property type="component" value="Unassembled WGS sequence"/>
</dbReference>
<evidence type="ECO:0000256" key="1">
    <source>
        <dbReference type="SAM" id="MobiDB-lite"/>
    </source>
</evidence>
<dbReference type="Pfam" id="PF00300">
    <property type="entry name" value="His_Phos_1"/>
    <property type="match status" value="1"/>
</dbReference>
<dbReference type="SUPFAM" id="SSF53254">
    <property type="entry name" value="Phosphoglycerate mutase-like"/>
    <property type="match status" value="1"/>
</dbReference>
<name>A0A9W7L390_9STRA</name>
<evidence type="ECO:0000313" key="2">
    <source>
        <dbReference type="EMBL" id="GMI28160.1"/>
    </source>
</evidence>
<dbReference type="InterPro" id="IPR029033">
    <property type="entry name" value="His_PPase_superfam"/>
</dbReference>
<feature type="region of interest" description="Disordered" evidence="1">
    <location>
        <begin position="1"/>
        <end position="20"/>
    </location>
</feature>
<keyword evidence="3" id="KW-1185">Reference proteome</keyword>